<gene>
    <name evidence="1" type="ORF">DZ860_21150</name>
</gene>
<dbReference type="RefSeq" id="WP_120034995.1">
    <property type="nucleotide sequence ID" value="NZ_QVMU01000031.1"/>
</dbReference>
<protein>
    <submittedName>
        <fullName evidence="1">Uncharacterized protein</fullName>
    </submittedName>
</protein>
<name>A0A3A6QDJ3_9VIBR</name>
<dbReference type="OrthoDB" id="5905959at2"/>
<sequence length="78" mass="9098">MMDSDNKRLFFVSSIEELNDFLSTDASQGRHIYCIFSQRVINPLIQKKLERQNIPSISFMDGHTLYPSQQEEIADVNF</sequence>
<dbReference type="Proteomes" id="UP000273252">
    <property type="component" value="Unassembled WGS sequence"/>
</dbReference>
<evidence type="ECO:0000313" key="1">
    <source>
        <dbReference type="EMBL" id="RJX65869.1"/>
    </source>
</evidence>
<organism evidence="1 2">
    <name type="scientific">Vibrio sinensis</name>
    <dbReference type="NCBI Taxonomy" id="2302434"/>
    <lineage>
        <taxon>Bacteria</taxon>
        <taxon>Pseudomonadati</taxon>
        <taxon>Pseudomonadota</taxon>
        <taxon>Gammaproteobacteria</taxon>
        <taxon>Vibrionales</taxon>
        <taxon>Vibrionaceae</taxon>
        <taxon>Vibrio</taxon>
    </lineage>
</organism>
<dbReference type="AlphaFoldDB" id="A0A3A6QDJ3"/>
<dbReference type="EMBL" id="QVMU01000031">
    <property type="protein sequence ID" value="RJX65869.1"/>
    <property type="molecule type" value="Genomic_DNA"/>
</dbReference>
<accession>A0A3A6QDJ3</accession>
<comment type="caution">
    <text evidence="1">The sequence shown here is derived from an EMBL/GenBank/DDBJ whole genome shotgun (WGS) entry which is preliminary data.</text>
</comment>
<proteinExistence type="predicted"/>
<keyword evidence="2" id="KW-1185">Reference proteome</keyword>
<evidence type="ECO:0000313" key="2">
    <source>
        <dbReference type="Proteomes" id="UP000273252"/>
    </source>
</evidence>
<reference evidence="1 2" key="1">
    <citation type="submission" date="2018-08" db="EMBL/GenBank/DDBJ databases">
        <title>Vibrio isolated from the Eastern China Marginal Seas.</title>
        <authorList>
            <person name="Li Y."/>
        </authorList>
    </citation>
    <scope>NUCLEOTIDE SEQUENCE [LARGE SCALE GENOMIC DNA]</scope>
    <source>
        <strain evidence="1 2">BEI233</strain>
    </source>
</reference>